<evidence type="ECO:0000313" key="2">
    <source>
        <dbReference type="EMBL" id="KDQ19945.1"/>
    </source>
</evidence>
<gene>
    <name evidence="2" type="ORF">BOTBODRAFT_125468</name>
</gene>
<dbReference type="Proteomes" id="UP000027195">
    <property type="component" value="Unassembled WGS sequence"/>
</dbReference>
<dbReference type="GO" id="GO:0033063">
    <property type="term" value="C:Rad51B-Rad51C-Rad51D-XRCC2 complex"/>
    <property type="evidence" value="ECO:0007669"/>
    <property type="project" value="InterPro"/>
</dbReference>
<dbReference type="Gene3D" id="3.40.50.300">
    <property type="entry name" value="P-loop containing nucleotide triphosphate hydrolases"/>
    <property type="match status" value="1"/>
</dbReference>
<proteinExistence type="predicted"/>
<dbReference type="STRING" id="930990.A0A067MZ19"/>
<dbReference type="InterPro" id="IPR027417">
    <property type="entry name" value="P-loop_NTPase"/>
</dbReference>
<dbReference type="GO" id="GO:0005657">
    <property type="term" value="C:replication fork"/>
    <property type="evidence" value="ECO:0007669"/>
    <property type="project" value="InterPro"/>
</dbReference>
<organism evidence="2 3">
    <name type="scientific">Botryobasidium botryosum (strain FD-172 SS1)</name>
    <dbReference type="NCBI Taxonomy" id="930990"/>
    <lineage>
        <taxon>Eukaryota</taxon>
        <taxon>Fungi</taxon>
        <taxon>Dikarya</taxon>
        <taxon>Basidiomycota</taxon>
        <taxon>Agaricomycotina</taxon>
        <taxon>Agaricomycetes</taxon>
        <taxon>Cantharellales</taxon>
        <taxon>Botryobasidiaceae</taxon>
        <taxon>Botryobasidium</taxon>
    </lineage>
</organism>
<dbReference type="AlphaFoldDB" id="A0A067MZ19"/>
<feature type="region of interest" description="Disordered" evidence="1">
    <location>
        <begin position="257"/>
        <end position="280"/>
    </location>
</feature>
<keyword evidence="3" id="KW-1185">Reference proteome</keyword>
<feature type="compositionally biased region" description="Pro residues" evidence="1">
    <location>
        <begin position="268"/>
        <end position="280"/>
    </location>
</feature>
<dbReference type="GO" id="GO:0005815">
    <property type="term" value="C:microtubule organizing center"/>
    <property type="evidence" value="ECO:0007669"/>
    <property type="project" value="TreeGrafter"/>
</dbReference>
<dbReference type="SUPFAM" id="SSF52540">
    <property type="entry name" value="P-loop containing nucleoside triphosphate hydrolases"/>
    <property type="match status" value="1"/>
</dbReference>
<reference evidence="3" key="1">
    <citation type="journal article" date="2014" name="Proc. Natl. Acad. Sci. U.S.A.">
        <title>Extensive sampling of basidiomycete genomes demonstrates inadequacy of the white-rot/brown-rot paradigm for wood decay fungi.</title>
        <authorList>
            <person name="Riley R."/>
            <person name="Salamov A.A."/>
            <person name="Brown D.W."/>
            <person name="Nagy L.G."/>
            <person name="Floudas D."/>
            <person name="Held B.W."/>
            <person name="Levasseur A."/>
            <person name="Lombard V."/>
            <person name="Morin E."/>
            <person name="Otillar R."/>
            <person name="Lindquist E.A."/>
            <person name="Sun H."/>
            <person name="LaButti K.M."/>
            <person name="Schmutz J."/>
            <person name="Jabbour D."/>
            <person name="Luo H."/>
            <person name="Baker S.E."/>
            <person name="Pisabarro A.G."/>
            <person name="Walton J.D."/>
            <person name="Blanchette R.A."/>
            <person name="Henrissat B."/>
            <person name="Martin F."/>
            <person name="Cullen D."/>
            <person name="Hibbett D.S."/>
            <person name="Grigoriev I.V."/>
        </authorList>
    </citation>
    <scope>NUCLEOTIDE SEQUENCE [LARGE SCALE GENOMIC DNA]</scope>
    <source>
        <strain evidence="3">FD-172 SS1</strain>
    </source>
</reference>
<evidence type="ECO:0000313" key="3">
    <source>
        <dbReference type="Proteomes" id="UP000027195"/>
    </source>
</evidence>
<dbReference type="HOGENOM" id="CLU_060999_1_0_1"/>
<dbReference type="PANTHER" id="PTHR46644">
    <property type="entry name" value="DNA REPAIR PROTEIN XRCC2"/>
    <property type="match status" value="1"/>
</dbReference>
<feature type="non-terminal residue" evidence="2">
    <location>
        <position position="280"/>
    </location>
</feature>
<dbReference type="OrthoDB" id="420422at2759"/>
<evidence type="ECO:0008006" key="4">
    <source>
        <dbReference type="Google" id="ProtNLM"/>
    </source>
</evidence>
<dbReference type="CDD" id="cd19490">
    <property type="entry name" value="XRCC2"/>
    <property type="match status" value="1"/>
</dbReference>
<dbReference type="InterPro" id="IPR030547">
    <property type="entry name" value="XRCC2"/>
</dbReference>
<dbReference type="InParanoid" id="A0A067MZ19"/>
<name>A0A067MZ19_BOTB1</name>
<dbReference type="GO" id="GO:0000724">
    <property type="term" value="P:double-strand break repair via homologous recombination"/>
    <property type="evidence" value="ECO:0007669"/>
    <property type="project" value="InterPro"/>
</dbReference>
<dbReference type="GO" id="GO:0042148">
    <property type="term" value="P:DNA strand invasion"/>
    <property type="evidence" value="ECO:0007669"/>
    <property type="project" value="TreeGrafter"/>
</dbReference>
<sequence>MSAIRYKTAPQGRTHIASLDQHITEYFSATATATSTLNRGDVIELQGPAGSGKTQLLYFWAMMTLLPPELMISCAGIRERVSLDGMDQAVVVCDCDGRWSMRRLKLVMETYIYSRLSTVFDGQRGHFDPPISAVITKALQNLHIFRPNSSLSLAATLATLPSHHATHLPDTEIGALMIDSLSAFYWPNKWRAEESAADRKRRGDTLGPDPHANPLRHVLAAIQHLRVTLGIVTYLTTWGLTLLEDPSAPTPVPANTSMNTDEMQVDPYPVPTPIQGPPYF</sequence>
<evidence type="ECO:0000256" key="1">
    <source>
        <dbReference type="SAM" id="MobiDB-lite"/>
    </source>
</evidence>
<dbReference type="EMBL" id="KL198018">
    <property type="protein sequence ID" value="KDQ19945.1"/>
    <property type="molecule type" value="Genomic_DNA"/>
</dbReference>
<accession>A0A067MZ19</accession>
<protein>
    <recommendedName>
        <fullName evidence="4">DNA recombination and repair protein Rad51-like C-terminal domain-containing protein</fullName>
    </recommendedName>
</protein>
<dbReference type="PANTHER" id="PTHR46644:SF2">
    <property type="entry name" value="DNA REPAIR PROTEIN XRCC2"/>
    <property type="match status" value="1"/>
</dbReference>
<dbReference type="GO" id="GO:0000400">
    <property type="term" value="F:four-way junction DNA binding"/>
    <property type="evidence" value="ECO:0007669"/>
    <property type="project" value="TreeGrafter"/>
</dbReference>